<dbReference type="PANTHER" id="PTHR46796">
    <property type="entry name" value="HTH-TYPE TRANSCRIPTIONAL ACTIVATOR RHAS-RELATED"/>
    <property type="match status" value="1"/>
</dbReference>
<dbReference type="AlphaFoldDB" id="A0AAU6WK84"/>
<evidence type="ECO:0000256" key="3">
    <source>
        <dbReference type="ARBA" id="ARBA00023163"/>
    </source>
</evidence>
<dbReference type="GO" id="GO:0043565">
    <property type="term" value="F:sequence-specific DNA binding"/>
    <property type="evidence" value="ECO:0007669"/>
    <property type="project" value="InterPro"/>
</dbReference>
<sequence length="255" mass="29514">MIHSTKNHLEYTSLKPDGVLKDLVESIWMMKYHTDETEGSIIVPDGKIDVAFLAMEDGSFEIFISGIFTGPVIKPPFPKSTMGVMSFHPIAAEYIFQRSFADLKNNRQKLSGDYWGFRAEDLSDFKHFYKKACDRIELQLTKEVDPRKLKLFELIYSSKGATTVKELSEQAGWSSRQINRYFNHRLGVSLKSYLNMIRFSNSMKQLKNGNFYPELNYGDQSHFIREVKKFSGVKPTFLNKNENDRFIQLSMMPEG</sequence>
<evidence type="ECO:0000259" key="4">
    <source>
        <dbReference type="PROSITE" id="PS01124"/>
    </source>
</evidence>
<gene>
    <name evidence="5" type="ORF">AAFP95_12665</name>
</gene>
<organism evidence="5 6">
    <name type="scientific">Chryseobacterium endophyticum</name>
    <dbReference type="NCBI Taxonomy" id="1854762"/>
    <lineage>
        <taxon>Bacteria</taxon>
        <taxon>Pseudomonadati</taxon>
        <taxon>Bacteroidota</taxon>
        <taxon>Flavobacteriia</taxon>
        <taxon>Flavobacteriales</taxon>
        <taxon>Weeksellaceae</taxon>
        <taxon>Chryseobacterium group</taxon>
        <taxon>Chryseobacterium</taxon>
    </lineage>
</organism>
<dbReference type="Pfam" id="PF12833">
    <property type="entry name" value="HTH_18"/>
    <property type="match status" value="1"/>
</dbReference>
<keyword evidence="1" id="KW-0805">Transcription regulation</keyword>
<dbReference type="RefSeq" id="WP_345765477.1">
    <property type="nucleotide sequence ID" value="NZ_CP154834.1"/>
</dbReference>
<dbReference type="EMBL" id="CP154834">
    <property type="protein sequence ID" value="XAO72723.1"/>
    <property type="molecule type" value="Genomic_DNA"/>
</dbReference>
<dbReference type="PROSITE" id="PS01124">
    <property type="entry name" value="HTH_ARAC_FAMILY_2"/>
    <property type="match status" value="1"/>
</dbReference>
<dbReference type="InterPro" id="IPR046532">
    <property type="entry name" value="DUF6597"/>
</dbReference>
<dbReference type="InterPro" id="IPR050204">
    <property type="entry name" value="AraC_XylS_family_regulators"/>
</dbReference>
<keyword evidence="6" id="KW-1185">Reference proteome</keyword>
<evidence type="ECO:0000313" key="5">
    <source>
        <dbReference type="EMBL" id="XAO72723.1"/>
    </source>
</evidence>
<dbReference type="Proteomes" id="UP001463665">
    <property type="component" value="Chromosome"/>
</dbReference>
<evidence type="ECO:0000313" key="6">
    <source>
        <dbReference type="Proteomes" id="UP001463665"/>
    </source>
</evidence>
<dbReference type="Pfam" id="PF20240">
    <property type="entry name" value="DUF6597"/>
    <property type="match status" value="1"/>
</dbReference>
<keyword evidence="2" id="KW-0238">DNA-binding</keyword>
<protein>
    <submittedName>
        <fullName evidence="5">AraC family transcriptional regulator</fullName>
    </submittedName>
</protein>
<dbReference type="Gene3D" id="1.10.10.60">
    <property type="entry name" value="Homeodomain-like"/>
    <property type="match status" value="1"/>
</dbReference>
<dbReference type="InterPro" id="IPR018060">
    <property type="entry name" value="HTH_AraC"/>
</dbReference>
<keyword evidence="3" id="KW-0804">Transcription</keyword>
<proteinExistence type="predicted"/>
<dbReference type="GO" id="GO:0003700">
    <property type="term" value="F:DNA-binding transcription factor activity"/>
    <property type="evidence" value="ECO:0007669"/>
    <property type="project" value="InterPro"/>
</dbReference>
<feature type="domain" description="HTH araC/xylS-type" evidence="4">
    <location>
        <begin position="146"/>
        <end position="241"/>
    </location>
</feature>
<name>A0AAU6WK84_9FLAO</name>
<evidence type="ECO:0000256" key="2">
    <source>
        <dbReference type="ARBA" id="ARBA00023125"/>
    </source>
</evidence>
<reference evidence="5 6" key="1">
    <citation type="submission" date="2024-04" db="EMBL/GenBank/DDBJ databases">
        <title>Genome sequencing and assembly of rice foliar adapted Chryseobacterium endophyticum OsEnb-ALM-A6.</title>
        <authorList>
            <person name="Kumar S."/>
            <person name="Javed M."/>
            <person name="Chouhan V."/>
            <person name="Charishma K."/>
            <person name="Patel A."/>
            <person name="Kumar M."/>
            <person name="Sahu K.P."/>
            <person name="Kumar A."/>
        </authorList>
    </citation>
    <scope>NUCLEOTIDE SEQUENCE [LARGE SCALE GENOMIC DNA]</scope>
    <source>
        <strain evidence="5 6">OsEnb-ALM-A6</strain>
    </source>
</reference>
<dbReference type="SMART" id="SM00342">
    <property type="entry name" value="HTH_ARAC"/>
    <property type="match status" value="1"/>
</dbReference>
<evidence type="ECO:0000256" key="1">
    <source>
        <dbReference type="ARBA" id="ARBA00023015"/>
    </source>
</evidence>
<accession>A0AAU6WK84</accession>